<feature type="transmembrane region" description="Helical" evidence="1">
    <location>
        <begin position="72"/>
        <end position="92"/>
    </location>
</feature>
<dbReference type="GO" id="GO:0004222">
    <property type="term" value="F:metalloendopeptidase activity"/>
    <property type="evidence" value="ECO:0007669"/>
    <property type="project" value="TreeGrafter"/>
</dbReference>
<dbReference type="InterPro" id="IPR050570">
    <property type="entry name" value="Cell_wall_metabolism_enzyme"/>
</dbReference>
<dbReference type="Pfam" id="PF01551">
    <property type="entry name" value="Peptidase_M23"/>
    <property type="match status" value="1"/>
</dbReference>
<dbReference type="OrthoDB" id="9801106at2"/>
<dbReference type="STRING" id="37659.GCA_000703125_02006"/>
<evidence type="ECO:0000313" key="4">
    <source>
        <dbReference type="Proteomes" id="UP000239863"/>
    </source>
</evidence>
<dbReference type="Gene3D" id="2.70.70.10">
    <property type="entry name" value="Glucose Permease (Domain IIA)"/>
    <property type="match status" value="1"/>
</dbReference>
<gene>
    <name evidence="3" type="ORF">BD821_10376</name>
</gene>
<dbReference type="EMBL" id="PTIS01000003">
    <property type="protein sequence ID" value="PPK48956.1"/>
    <property type="molecule type" value="Genomic_DNA"/>
</dbReference>
<comment type="caution">
    <text evidence="3">The sequence shown here is derived from an EMBL/GenBank/DDBJ whole genome shotgun (WGS) entry which is preliminary data.</text>
</comment>
<protein>
    <submittedName>
        <fullName evidence="3">Peptidase M23-like protein</fullName>
    </submittedName>
</protein>
<dbReference type="InterPro" id="IPR016047">
    <property type="entry name" value="M23ase_b-sheet_dom"/>
</dbReference>
<evidence type="ECO:0000313" key="3">
    <source>
        <dbReference type="EMBL" id="PPK48956.1"/>
    </source>
</evidence>
<organism evidence="3 4">
    <name type="scientific">Clostridium algidicarnis DSM 15099</name>
    <dbReference type="NCBI Taxonomy" id="1121295"/>
    <lineage>
        <taxon>Bacteria</taxon>
        <taxon>Bacillati</taxon>
        <taxon>Bacillota</taxon>
        <taxon>Clostridia</taxon>
        <taxon>Eubacteriales</taxon>
        <taxon>Clostridiaceae</taxon>
        <taxon>Clostridium</taxon>
    </lineage>
</organism>
<evidence type="ECO:0000256" key="1">
    <source>
        <dbReference type="SAM" id="Phobius"/>
    </source>
</evidence>
<dbReference type="InterPro" id="IPR011055">
    <property type="entry name" value="Dup_hybrid_motif"/>
</dbReference>
<dbReference type="CDD" id="cd12797">
    <property type="entry name" value="M23_peptidase"/>
    <property type="match status" value="1"/>
</dbReference>
<dbReference type="SUPFAM" id="SSF51261">
    <property type="entry name" value="Duplicated hybrid motif"/>
    <property type="match status" value="1"/>
</dbReference>
<keyword evidence="1" id="KW-0472">Membrane</keyword>
<reference evidence="3 4" key="1">
    <citation type="submission" date="2018-02" db="EMBL/GenBank/DDBJ databases">
        <title>Genomic Encyclopedia of Archaeal and Bacterial Type Strains, Phase II (KMG-II): from individual species to whole genera.</title>
        <authorList>
            <person name="Goeker M."/>
        </authorList>
    </citation>
    <scope>NUCLEOTIDE SEQUENCE [LARGE SCALE GENOMIC DNA]</scope>
    <source>
        <strain evidence="3 4">DSM 15099</strain>
    </source>
</reference>
<sequence length="305" mass="35011">MELNDSKRVKYINHDIYWVNCRNMKKYLEKCRRKNTKFMYFLFSKGQTSNMEVFIMDKKISKKTTNFFKREGFYVVLFVCLCIVATIAVVTVKDNKSDMDGPPSVQHEEDLRLSEGHESKEIDINNALQVKDNNKKSEETIKVEEKNEKVSSTVESKDSAAVSKSVDTKFEKPVEGSLVRQFTEETIFCDTLGTWRTRSGVDIKADLGQKVLAVSDGVVEKVDNDNTEFGRYMVIDHKNGLKTLYSNLEDDIQIKEGQKISKGQEIGKVGKTAGNYSEEKYGDHLHFEVLKDNIKVDPEKYVSYK</sequence>
<evidence type="ECO:0000259" key="2">
    <source>
        <dbReference type="Pfam" id="PF01551"/>
    </source>
</evidence>
<proteinExistence type="predicted"/>
<dbReference type="PANTHER" id="PTHR21666:SF270">
    <property type="entry name" value="MUREIN HYDROLASE ACTIVATOR ENVC"/>
    <property type="match status" value="1"/>
</dbReference>
<keyword evidence="1" id="KW-0812">Transmembrane</keyword>
<keyword evidence="1" id="KW-1133">Transmembrane helix</keyword>
<dbReference type="AlphaFoldDB" id="A0A2S6FZE3"/>
<dbReference type="Proteomes" id="UP000239863">
    <property type="component" value="Unassembled WGS sequence"/>
</dbReference>
<name>A0A2S6FZE3_9CLOT</name>
<feature type="domain" description="M23ase beta-sheet core" evidence="2">
    <location>
        <begin position="198"/>
        <end position="298"/>
    </location>
</feature>
<dbReference type="PANTHER" id="PTHR21666">
    <property type="entry name" value="PEPTIDASE-RELATED"/>
    <property type="match status" value="1"/>
</dbReference>
<accession>A0A2S6FZE3</accession>